<dbReference type="SUPFAM" id="SSF58104">
    <property type="entry name" value="Methyl-accepting chemotaxis protein (MCP) signaling domain"/>
    <property type="match status" value="1"/>
</dbReference>
<feature type="coiled-coil region" evidence="4">
    <location>
        <begin position="333"/>
        <end position="374"/>
    </location>
</feature>
<dbReference type="Gene3D" id="6.10.340.10">
    <property type="match status" value="1"/>
</dbReference>
<dbReference type="PANTHER" id="PTHR32089">
    <property type="entry name" value="METHYL-ACCEPTING CHEMOTAXIS PROTEIN MCPB"/>
    <property type="match status" value="1"/>
</dbReference>
<evidence type="ECO:0000256" key="2">
    <source>
        <dbReference type="ARBA" id="ARBA00029447"/>
    </source>
</evidence>
<evidence type="ECO:0000259" key="7">
    <source>
        <dbReference type="PROSITE" id="PS50885"/>
    </source>
</evidence>
<dbReference type="PROSITE" id="PS50885">
    <property type="entry name" value="HAMP"/>
    <property type="match status" value="1"/>
</dbReference>
<dbReference type="PANTHER" id="PTHR32089:SF114">
    <property type="entry name" value="METHYL-ACCEPTING CHEMOTAXIS PROTEIN MCPB"/>
    <property type="match status" value="1"/>
</dbReference>
<sequence length="590" mass="63775">MKKRGFGLSGKMLCMALIPLIVTLVVSVFAVSFVSGVVTENLAENMLTSNIYLMDQILSSQSQSNSDDDSGKDSNFLDIMTAAKEKTGGVDYALLMNGEPLITTADVTFEISQDVQETIDSEGAVFVADDTTSGEECYIYYCTVGGDQESDTESTEETDSEDSAQTIMLRGSISHATVMGLYKSYIVMTMLALVVLIVISSIIVILLSRKVVKAIGRTVRNLDKIADGELKYELSENMTERVDEVGMIARSIHHLIGKFGHSVSTIHDSTETMNAFTNQFKGNFAKIDAQIGTVNQAVSEIANAATSQAGETEKISTKIGEMGGAIDEASGSLQELVNSTEQMRSQNEKMNEILDELSRINARTEESIDAVYEQTSATNKSAEEIRNVVDLITNLASQTNLLSLNASIEAARAGEQGKGFAVVADEVRNLAEQSAESASKISEIVEELIGKANVSVRTMESVRGEIGSQNEKFNETRVTFGMLGDEISKVAEEIDSISVQINHINESKEIVLISLDGLTAIAESNAATTEETAASMVELGDIVNDCNIATEDLVHLAGDIDDNVNVFKVDFETAWHGEEVDEEPRVESES</sequence>
<reference evidence="8 9" key="1">
    <citation type="submission" date="2016-10" db="EMBL/GenBank/DDBJ databases">
        <authorList>
            <person name="de Groot N.N."/>
        </authorList>
    </citation>
    <scope>NUCLEOTIDE SEQUENCE [LARGE SCALE GENOMIC DNA]</scope>
    <source>
        <strain evidence="8 9">DSM 3217</strain>
    </source>
</reference>
<evidence type="ECO:0000256" key="1">
    <source>
        <dbReference type="ARBA" id="ARBA00023224"/>
    </source>
</evidence>
<dbReference type="Pfam" id="PF00015">
    <property type="entry name" value="MCPsignal"/>
    <property type="match status" value="1"/>
</dbReference>
<dbReference type="Proteomes" id="UP000199228">
    <property type="component" value="Unassembled WGS sequence"/>
</dbReference>
<keyword evidence="5" id="KW-0472">Membrane</keyword>
<evidence type="ECO:0000313" key="8">
    <source>
        <dbReference type="EMBL" id="SDB20148.1"/>
    </source>
</evidence>
<dbReference type="InterPro" id="IPR004089">
    <property type="entry name" value="MCPsignal_dom"/>
</dbReference>
<feature type="domain" description="HAMP" evidence="7">
    <location>
        <begin position="209"/>
        <end position="264"/>
    </location>
</feature>
<dbReference type="SMART" id="SM00283">
    <property type="entry name" value="MA"/>
    <property type="match status" value="1"/>
</dbReference>
<name>A0A1G6BHU5_EUBOX</name>
<organism evidence="8 9">
    <name type="scientific">Eubacterium oxidoreducens</name>
    <dbReference type="NCBI Taxonomy" id="1732"/>
    <lineage>
        <taxon>Bacteria</taxon>
        <taxon>Bacillati</taxon>
        <taxon>Bacillota</taxon>
        <taxon>Clostridia</taxon>
        <taxon>Eubacteriales</taxon>
        <taxon>Eubacteriaceae</taxon>
        <taxon>Eubacterium</taxon>
    </lineage>
</organism>
<keyword evidence="5" id="KW-0812">Transmembrane</keyword>
<dbReference type="EMBL" id="FMXR01000010">
    <property type="protein sequence ID" value="SDB20148.1"/>
    <property type="molecule type" value="Genomic_DNA"/>
</dbReference>
<keyword evidence="4" id="KW-0175">Coiled coil</keyword>
<feature type="domain" description="Methyl-accepting transducer" evidence="6">
    <location>
        <begin position="283"/>
        <end position="540"/>
    </location>
</feature>
<dbReference type="Gene3D" id="1.10.287.950">
    <property type="entry name" value="Methyl-accepting chemotaxis protein"/>
    <property type="match status" value="1"/>
</dbReference>
<accession>A0A1G6BHU5</accession>
<evidence type="ECO:0000256" key="3">
    <source>
        <dbReference type="PROSITE-ProRule" id="PRU00284"/>
    </source>
</evidence>
<feature type="transmembrane region" description="Helical" evidence="5">
    <location>
        <begin position="185"/>
        <end position="207"/>
    </location>
</feature>
<protein>
    <submittedName>
        <fullName evidence="8">Methyl-accepting chemotaxis protein</fullName>
    </submittedName>
</protein>
<dbReference type="GO" id="GO:0007165">
    <property type="term" value="P:signal transduction"/>
    <property type="evidence" value="ECO:0007669"/>
    <property type="project" value="UniProtKB-KW"/>
</dbReference>
<evidence type="ECO:0000256" key="5">
    <source>
        <dbReference type="SAM" id="Phobius"/>
    </source>
</evidence>
<dbReference type="PROSITE" id="PS50111">
    <property type="entry name" value="CHEMOTAXIS_TRANSDUC_2"/>
    <property type="match status" value="1"/>
</dbReference>
<feature type="transmembrane region" description="Helical" evidence="5">
    <location>
        <begin position="12"/>
        <end position="38"/>
    </location>
</feature>
<evidence type="ECO:0000259" key="6">
    <source>
        <dbReference type="PROSITE" id="PS50111"/>
    </source>
</evidence>
<keyword evidence="5" id="KW-1133">Transmembrane helix</keyword>
<dbReference type="STRING" id="1732.SAMN02910417_01531"/>
<evidence type="ECO:0000256" key="4">
    <source>
        <dbReference type="SAM" id="Coils"/>
    </source>
</evidence>
<keyword evidence="1 3" id="KW-0807">Transducer</keyword>
<gene>
    <name evidence="8" type="ORF">SAMN02910417_01531</name>
</gene>
<dbReference type="RefSeq" id="WP_176762336.1">
    <property type="nucleotide sequence ID" value="NZ_FMXR01000010.1"/>
</dbReference>
<comment type="similarity">
    <text evidence="2">Belongs to the methyl-accepting chemotaxis (MCP) protein family.</text>
</comment>
<dbReference type="InterPro" id="IPR003660">
    <property type="entry name" value="HAMP_dom"/>
</dbReference>
<evidence type="ECO:0000313" key="9">
    <source>
        <dbReference type="Proteomes" id="UP000199228"/>
    </source>
</evidence>
<dbReference type="GO" id="GO:0016020">
    <property type="term" value="C:membrane"/>
    <property type="evidence" value="ECO:0007669"/>
    <property type="project" value="InterPro"/>
</dbReference>
<dbReference type="AlphaFoldDB" id="A0A1G6BHU5"/>
<keyword evidence="9" id="KW-1185">Reference proteome</keyword>
<proteinExistence type="inferred from homology"/>